<evidence type="ECO:0000256" key="3">
    <source>
        <dbReference type="ARBA" id="ARBA00023163"/>
    </source>
</evidence>
<evidence type="ECO:0000313" key="7">
    <source>
        <dbReference type="Proteomes" id="UP000677082"/>
    </source>
</evidence>
<dbReference type="RefSeq" id="WP_213008301.1">
    <property type="nucleotide sequence ID" value="NZ_BOQN01000055.1"/>
</dbReference>
<proteinExistence type="predicted"/>
<evidence type="ECO:0000313" key="6">
    <source>
        <dbReference type="EMBL" id="GIM92419.1"/>
    </source>
</evidence>
<organism evidence="6 7">
    <name type="scientific">Paractinoplanes toevensis</name>
    <dbReference type="NCBI Taxonomy" id="571911"/>
    <lineage>
        <taxon>Bacteria</taxon>
        <taxon>Bacillati</taxon>
        <taxon>Actinomycetota</taxon>
        <taxon>Actinomycetes</taxon>
        <taxon>Micromonosporales</taxon>
        <taxon>Micromonosporaceae</taxon>
        <taxon>Paractinoplanes</taxon>
    </lineage>
</organism>
<dbReference type="EMBL" id="BOQN01000055">
    <property type="protein sequence ID" value="GIM92419.1"/>
    <property type="molecule type" value="Genomic_DNA"/>
</dbReference>
<accession>A0A919W357</accession>
<reference evidence="6 7" key="1">
    <citation type="submission" date="2021-03" db="EMBL/GenBank/DDBJ databases">
        <title>Whole genome shotgun sequence of Actinoplanes toevensis NBRC 105298.</title>
        <authorList>
            <person name="Komaki H."/>
            <person name="Tamura T."/>
        </authorList>
    </citation>
    <scope>NUCLEOTIDE SEQUENCE [LARGE SCALE GENOMIC DNA]</scope>
    <source>
        <strain evidence="6 7">NBRC 105298</strain>
    </source>
</reference>
<protein>
    <recommendedName>
        <fullName evidence="5">HTH tetR-type domain-containing protein</fullName>
    </recommendedName>
</protein>
<sequence length="186" mass="20082">MRADAERSTARILEAAEKVLADDASASLEKIADAAGLARATVHRRFASRKALVDALSERFNDRYRHGIDQARVGTAPPMVALHRLTESAFEVKTSYRLVVDLSHGPDDDVLAGIDLLFARLHESGVITAAQPTWCRNVYLALLHEVHLLPADAAELADGGDEVESRSALLIRSVLGALGGKPQPRS</sequence>
<gene>
    <name evidence="6" type="ORF">Ato02nite_042120</name>
</gene>
<dbReference type="GO" id="GO:0000976">
    <property type="term" value="F:transcription cis-regulatory region binding"/>
    <property type="evidence" value="ECO:0007669"/>
    <property type="project" value="TreeGrafter"/>
</dbReference>
<dbReference type="Proteomes" id="UP000677082">
    <property type="component" value="Unassembled WGS sequence"/>
</dbReference>
<feature type="domain" description="HTH tetR-type" evidence="5">
    <location>
        <begin position="6"/>
        <end position="64"/>
    </location>
</feature>
<dbReference type="InterPro" id="IPR009057">
    <property type="entry name" value="Homeodomain-like_sf"/>
</dbReference>
<keyword evidence="7" id="KW-1185">Reference proteome</keyword>
<evidence type="ECO:0000256" key="2">
    <source>
        <dbReference type="ARBA" id="ARBA00023125"/>
    </source>
</evidence>
<dbReference type="PANTHER" id="PTHR30055">
    <property type="entry name" value="HTH-TYPE TRANSCRIPTIONAL REGULATOR RUTR"/>
    <property type="match status" value="1"/>
</dbReference>
<keyword evidence="1" id="KW-0805">Transcription regulation</keyword>
<dbReference type="PANTHER" id="PTHR30055:SF234">
    <property type="entry name" value="HTH-TYPE TRANSCRIPTIONAL REGULATOR BETI"/>
    <property type="match status" value="1"/>
</dbReference>
<dbReference type="Gene3D" id="1.10.357.10">
    <property type="entry name" value="Tetracycline Repressor, domain 2"/>
    <property type="match status" value="1"/>
</dbReference>
<dbReference type="Pfam" id="PF00440">
    <property type="entry name" value="TetR_N"/>
    <property type="match status" value="1"/>
</dbReference>
<dbReference type="AlphaFoldDB" id="A0A919W357"/>
<feature type="DNA-binding region" description="H-T-H motif" evidence="4">
    <location>
        <begin position="27"/>
        <end position="46"/>
    </location>
</feature>
<keyword evidence="2 4" id="KW-0238">DNA-binding</keyword>
<dbReference type="InterPro" id="IPR050109">
    <property type="entry name" value="HTH-type_TetR-like_transc_reg"/>
</dbReference>
<evidence type="ECO:0000259" key="5">
    <source>
        <dbReference type="PROSITE" id="PS50977"/>
    </source>
</evidence>
<dbReference type="SUPFAM" id="SSF46689">
    <property type="entry name" value="Homeodomain-like"/>
    <property type="match status" value="1"/>
</dbReference>
<dbReference type="PROSITE" id="PS50977">
    <property type="entry name" value="HTH_TETR_2"/>
    <property type="match status" value="1"/>
</dbReference>
<keyword evidence="3" id="KW-0804">Transcription</keyword>
<dbReference type="InterPro" id="IPR001647">
    <property type="entry name" value="HTH_TetR"/>
</dbReference>
<dbReference type="GO" id="GO:0003700">
    <property type="term" value="F:DNA-binding transcription factor activity"/>
    <property type="evidence" value="ECO:0007669"/>
    <property type="project" value="TreeGrafter"/>
</dbReference>
<name>A0A919W357_9ACTN</name>
<evidence type="ECO:0000256" key="1">
    <source>
        <dbReference type="ARBA" id="ARBA00023015"/>
    </source>
</evidence>
<comment type="caution">
    <text evidence="6">The sequence shown here is derived from an EMBL/GenBank/DDBJ whole genome shotgun (WGS) entry which is preliminary data.</text>
</comment>
<evidence type="ECO:0000256" key="4">
    <source>
        <dbReference type="PROSITE-ProRule" id="PRU00335"/>
    </source>
</evidence>